<evidence type="ECO:0000256" key="5">
    <source>
        <dbReference type="ARBA" id="ARBA00022989"/>
    </source>
</evidence>
<feature type="transmembrane region" description="Helical" evidence="7">
    <location>
        <begin position="61"/>
        <end position="82"/>
    </location>
</feature>
<feature type="transmembrane region" description="Helical" evidence="7">
    <location>
        <begin position="30"/>
        <end position="49"/>
    </location>
</feature>
<keyword evidence="7" id="KW-1003">Cell membrane</keyword>
<keyword evidence="9" id="KW-1185">Reference proteome</keyword>
<evidence type="ECO:0000256" key="2">
    <source>
        <dbReference type="ARBA" id="ARBA00010519"/>
    </source>
</evidence>
<dbReference type="HAMAP" id="MF_01456">
    <property type="entry name" value="NDH1_NuoK"/>
    <property type="match status" value="1"/>
</dbReference>
<gene>
    <name evidence="7 8" type="primary">nuoK</name>
    <name evidence="8" type="ORF">ACFOOI_02595</name>
</gene>
<keyword evidence="7" id="KW-0874">Quinone</keyword>
<keyword evidence="5 7" id="KW-1133">Transmembrane helix</keyword>
<dbReference type="PANTHER" id="PTHR11434">
    <property type="entry name" value="NADH-UBIQUINONE OXIDOREDUCTASE SUBUNIT ND4L"/>
    <property type="match status" value="1"/>
</dbReference>
<reference evidence="9" key="1">
    <citation type="journal article" date="2019" name="Int. J. Syst. Evol. Microbiol.">
        <title>The Global Catalogue of Microorganisms (GCM) 10K type strain sequencing project: providing services to taxonomists for standard genome sequencing and annotation.</title>
        <authorList>
            <consortium name="The Broad Institute Genomics Platform"/>
            <consortium name="The Broad Institute Genome Sequencing Center for Infectious Disease"/>
            <person name="Wu L."/>
            <person name="Ma J."/>
        </authorList>
    </citation>
    <scope>NUCLEOTIDE SEQUENCE [LARGE SCALE GENOMIC DNA]</scope>
    <source>
        <strain evidence="9">CECT 7956</strain>
    </source>
</reference>
<comment type="similarity">
    <text evidence="2 7">Belongs to the complex I subunit 4L family.</text>
</comment>
<proteinExistence type="inferred from homology"/>
<keyword evidence="8" id="KW-0560">Oxidoreductase</keyword>
<evidence type="ECO:0000256" key="3">
    <source>
        <dbReference type="ARBA" id="ARBA00022448"/>
    </source>
</evidence>
<dbReference type="RefSeq" id="WP_379834712.1">
    <property type="nucleotide sequence ID" value="NZ_JBHRYQ010000001.1"/>
</dbReference>
<dbReference type="PANTHER" id="PTHR11434:SF16">
    <property type="entry name" value="NADH-UBIQUINONE OXIDOREDUCTASE CHAIN 4L"/>
    <property type="match status" value="1"/>
</dbReference>
<dbReference type="Gene3D" id="1.10.287.3510">
    <property type="match status" value="1"/>
</dbReference>
<protein>
    <recommendedName>
        <fullName evidence="7">NADH-quinone oxidoreductase subunit K</fullName>
        <ecNumber evidence="7">7.1.1.-</ecNumber>
    </recommendedName>
    <alternativeName>
        <fullName evidence="7">NADH dehydrogenase I subunit K</fullName>
    </alternativeName>
    <alternativeName>
        <fullName evidence="7">NDH-1 subunit K</fullName>
    </alternativeName>
</protein>
<evidence type="ECO:0000256" key="7">
    <source>
        <dbReference type="HAMAP-Rule" id="MF_01456"/>
    </source>
</evidence>
<keyword evidence="3 7" id="KW-0813">Transport</keyword>
<dbReference type="NCBIfam" id="NF004320">
    <property type="entry name" value="PRK05715.1-2"/>
    <property type="match status" value="1"/>
</dbReference>
<dbReference type="EC" id="7.1.1.-" evidence="7"/>
<comment type="catalytic activity">
    <reaction evidence="7">
        <text>a quinone + NADH + 5 H(+)(in) = a quinol + NAD(+) + 4 H(+)(out)</text>
        <dbReference type="Rhea" id="RHEA:57888"/>
        <dbReference type="ChEBI" id="CHEBI:15378"/>
        <dbReference type="ChEBI" id="CHEBI:24646"/>
        <dbReference type="ChEBI" id="CHEBI:57540"/>
        <dbReference type="ChEBI" id="CHEBI:57945"/>
        <dbReference type="ChEBI" id="CHEBI:132124"/>
    </reaction>
</comment>
<dbReference type="EMBL" id="JBHRYQ010000001">
    <property type="protein sequence ID" value="MFC3809528.1"/>
    <property type="molecule type" value="Genomic_DNA"/>
</dbReference>
<sequence length="101" mass="11092">MNNLQSYIVLAACLFSIGFAVVVTKKNLVLMLMGAELMLNAVNINFVAFSKFDSVPEQGQVFSIFIMLIAAAEIAVALAIILKIREHYQSVNPDELTSLKN</sequence>
<evidence type="ECO:0000256" key="1">
    <source>
        <dbReference type="ARBA" id="ARBA00004141"/>
    </source>
</evidence>
<evidence type="ECO:0000313" key="9">
    <source>
        <dbReference type="Proteomes" id="UP001595616"/>
    </source>
</evidence>
<evidence type="ECO:0000313" key="8">
    <source>
        <dbReference type="EMBL" id="MFC3809528.1"/>
    </source>
</evidence>
<dbReference type="Proteomes" id="UP001595616">
    <property type="component" value="Unassembled WGS sequence"/>
</dbReference>
<evidence type="ECO:0000256" key="4">
    <source>
        <dbReference type="ARBA" id="ARBA00022692"/>
    </source>
</evidence>
<accession>A0ABV7YTL9</accession>
<keyword evidence="7" id="KW-0520">NAD</keyword>
<comment type="caution">
    <text evidence="8">The sequence shown here is derived from an EMBL/GenBank/DDBJ whole genome shotgun (WGS) entry which is preliminary data.</text>
</comment>
<dbReference type="GO" id="GO:0050136">
    <property type="term" value="F:NADH dehydrogenase (quinone) (non-electrogenic) activity"/>
    <property type="evidence" value="ECO:0007669"/>
    <property type="project" value="UniProtKB-EC"/>
</dbReference>
<dbReference type="InterPro" id="IPR039428">
    <property type="entry name" value="NUOK/Mnh_C1-like"/>
</dbReference>
<keyword evidence="7" id="KW-1278">Translocase</keyword>
<organism evidence="8 9">
    <name type="scientific">Lacihabitans lacunae</name>
    <dbReference type="NCBI Taxonomy" id="1028214"/>
    <lineage>
        <taxon>Bacteria</taxon>
        <taxon>Pseudomonadati</taxon>
        <taxon>Bacteroidota</taxon>
        <taxon>Cytophagia</taxon>
        <taxon>Cytophagales</taxon>
        <taxon>Leadbetterellaceae</taxon>
        <taxon>Lacihabitans</taxon>
    </lineage>
</organism>
<keyword evidence="4 7" id="KW-0812">Transmembrane</keyword>
<comment type="function">
    <text evidence="7">NDH-1 shuttles electrons from NADH, via FMN and iron-sulfur (Fe-S) centers, to quinones in the respiratory chain. The immediate electron acceptor for the enzyme in this species is believed to be a menaquinone. Couples the redox reaction to proton translocation (for every two electrons transferred, four hydrogen ions are translocated across the cytoplasmic membrane), and thus conserves the redox energy in a proton gradient.</text>
</comment>
<name>A0ABV7YTL9_9BACT</name>
<feature type="transmembrane region" description="Helical" evidence="7">
    <location>
        <begin position="6"/>
        <end position="23"/>
    </location>
</feature>
<comment type="subcellular location">
    <subcellularLocation>
        <location evidence="7">Cell membrane</location>
        <topology evidence="7">Multi-pass membrane protein</topology>
    </subcellularLocation>
    <subcellularLocation>
        <location evidence="1">Membrane</location>
        <topology evidence="1">Multi-pass membrane protein</topology>
    </subcellularLocation>
</comment>
<dbReference type="InterPro" id="IPR001133">
    <property type="entry name" value="NADH_UbQ_OxRdtase_chain4L/K"/>
</dbReference>
<comment type="subunit">
    <text evidence="7">NDH-1 is composed of 14 different subunits. Subunits NuoA, H, J, K, L, M, N constitute the membrane sector of the complex.</text>
</comment>
<keyword evidence="6 7" id="KW-0472">Membrane</keyword>
<dbReference type="Pfam" id="PF00420">
    <property type="entry name" value="Oxidored_q2"/>
    <property type="match status" value="1"/>
</dbReference>
<evidence type="ECO:0000256" key="6">
    <source>
        <dbReference type="ARBA" id="ARBA00023136"/>
    </source>
</evidence>